<evidence type="ECO:0000256" key="3">
    <source>
        <dbReference type="ARBA" id="ARBA00008142"/>
    </source>
</evidence>
<comment type="cofactor">
    <cofactor evidence="1 15">
        <name>Mg(2+)</name>
        <dbReference type="ChEBI" id="CHEBI:18420"/>
    </cofactor>
</comment>
<dbReference type="CDD" id="cd04413">
    <property type="entry name" value="NDPk_I"/>
    <property type="match status" value="1"/>
</dbReference>
<evidence type="ECO:0000256" key="12">
    <source>
        <dbReference type="ARBA" id="ARBA00022840"/>
    </source>
</evidence>
<evidence type="ECO:0000256" key="10">
    <source>
        <dbReference type="ARBA" id="ARBA00022741"/>
    </source>
</evidence>
<dbReference type="FunFam" id="3.30.70.141:FF:000001">
    <property type="entry name" value="Nucleoside diphosphate kinase"/>
    <property type="match status" value="1"/>
</dbReference>
<dbReference type="GO" id="GO:0006228">
    <property type="term" value="P:UTP biosynthetic process"/>
    <property type="evidence" value="ECO:0007669"/>
    <property type="project" value="UniProtKB-UniRule"/>
</dbReference>
<sequence>MAIERTLSIVKPDAVAKNLIGQIYSRFEAAGLKIVAAKMVQLTREQAEGFYAVHKERPFFNDLVSFMISGPVMIQVLEGESAIQKNREIMGATDPKKAAAGTIRHDFAVSVDENAAHGSDAPETAAVEIEYFFGKDGICPRTR</sequence>
<dbReference type="AlphaFoldDB" id="A0A317MRQ7"/>
<dbReference type="PANTHER" id="PTHR11349">
    <property type="entry name" value="NUCLEOSIDE DIPHOSPHATE KINASE"/>
    <property type="match status" value="1"/>
</dbReference>
<dbReference type="GO" id="GO:0046872">
    <property type="term" value="F:metal ion binding"/>
    <property type="evidence" value="ECO:0007669"/>
    <property type="project" value="UniProtKB-KW"/>
</dbReference>
<keyword evidence="14 15" id="KW-0546">Nucleotide metabolism</keyword>
<dbReference type="Proteomes" id="UP000246569">
    <property type="component" value="Unassembled WGS sequence"/>
</dbReference>
<accession>A0A317MRQ7</accession>
<dbReference type="GO" id="GO:0006183">
    <property type="term" value="P:GTP biosynthetic process"/>
    <property type="evidence" value="ECO:0007669"/>
    <property type="project" value="UniProtKB-UniRule"/>
</dbReference>
<dbReference type="EC" id="2.7.4.6" evidence="4 15"/>
<keyword evidence="13 15" id="KW-0460">Magnesium</keyword>
<keyword evidence="6 15" id="KW-0963">Cytoplasm</keyword>
<dbReference type="OrthoDB" id="9801161at2"/>
<dbReference type="PROSITE" id="PS00469">
    <property type="entry name" value="NDPK"/>
    <property type="match status" value="1"/>
</dbReference>
<dbReference type="SMART" id="SM00562">
    <property type="entry name" value="NDK"/>
    <property type="match status" value="1"/>
</dbReference>
<evidence type="ECO:0000256" key="1">
    <source>
        <dbReference type="ARBA" id="ARBA00001946"/>
    </source>
</evidence>
<feature type="binding site" evidence="15 16">
    <location>
        <position position="104"/>
    </location>
    <ligand>
        <name>ATP</name>
        <dbReference type="ChEBI" id="CHEBI:30616"/>
    </ligand>
</feature>
<evidence type="ECO:0000256" key="6">
    <source>
        <dbReference type="ARBA" id="ARBA00022490"/>
    </source>
</evidence>
<evidence type="ECO:0000256" key="16">
    <source>
        <dbReference type="PROSITE-ProRule" id="PRU00706"/>
    </source>
</evidence>
<evidence type="ECO:0000256" key="17">
    <source>
        <dbReference type="RuleBase" id="RU004011"/>
    </source>
</evidence>
<organism evidence="20 21">
    <name type="scientific">Plasticicumulans acidivorans</name>
    <dbReference type="NCBI Taxonomy" id="886464"/>
    <lineage>
        <taxon>Bacteria</taxon>
        <taxon>Pseudomonadati</taxon>
        <taxon>Pseudomonadota</taxon>
        <taxon>Gammaproteobacteria</taxon>
        <taxon>Candidatus Competibacteraceae</taxon>
        <taxon>Plasticicumulans</taxon>
    </lineage>
</organism>
<evidence type="ECO:0000313" key="20">
    <source>
        <dbReference type="EMBL" id="PWV59050.1"/>
    </source>
</evidence>
<dbReference type="Pfam" id="PF00334">
    <property type="entry name" value="NDK"/>
    <property type="match status" value="1"/>
</dbReference>
<dbReference type="InterPro" id="IPR036850">
    <property type="entry name" value="NDK-like_dom_sf"/>
</dbReference>
<comment type="catalytic activity">
    <reaction evidence="15 18">
        <text>a 2'-deoxyribonucleoside 5'-diphosphate + ATP = a 2'-deoxyribonucleoside 5'-triphosphate + ADP</text>
        <dbReference type="Rhea" id="RHEA:44640"/>
        <dbReference type="ChEBI" id="CHEBI:30616"/>
        <dbReference type="ChEBI" id="CHEBI:61560"/>
        <dbReference type="ChEBI" id="CHEBI:73316"/>
        <dbReference type="ChEBI" id="CHEBI:456216"/>
        <dbReference type="EC" id="2.7.4.6"/>
    </reaction>
</comment>
<dbReference type="HAMAP" id="MF_00451">
    <property type="entry name" value="NDP_kinase"/>
    <property type="match status" value="1"/>
</dbReference>
<keyword evidence="12 15" id="KW-0067">ATP-binding</keyword>
<dbReference type="InterPro" id="IPR034907">
    <property type="entry name" value="NDK-like_dom"/>
</dbReference>
<dbReference type="RefSeq" id="WP_110019839.1">
    <property type="nucleotide sequence ID" value="NZ_QGTJ01000012.1"/>
</dbReference>
<comment type="function">
    <text evidence="15">Major role in the synthesis of nucleoside triphosphates other than ATP. The ATP gamma phosphate is transferred to the NDP beta phosphate via a ping-pong mechanism, using a phosphorylated active-site intermediate.</text>
</comment>
<protein>
    <recommendedName>
        <fullName evidence="5 15">Nucleoside diphosphate kinase</fullName>
        <shortName evidence="15">NDK</shortName>
        <shortName evidence="15">NDP kinase</shortName>
        <ecNumber evidence="4 15">2.7.4.6</ecNumber>
    </recommendedName>
    <alternativeName>
        <fullName evidence="15">Nucleoside-2-P kinase</fullName>
    </alternativeName>
</protein>
<evidence type="ECO:0000256" key="9">
    <source>
        <dbReference type="ARBA" id="ARBA00022723"/>
    </source>
</evidence>
<feature type="binding site" evidence="15 16">
    <location>
        <position position="93"/>
    </location>
    <ligand>
        <name>ATP</name>
        <dbReference type="ChEBI" id="CHEBI:30616"/>
    </ligand>
</feature>
<evidence type="ECO:0000256" key="13">
    <source>
        <dbReference type="ARBA" id="ARBA00022842"/>
    </source>
</evidence>
<evidence type="ECO:0000259" key="19">
    <source>
        <dbReference type="SMART" id="SM00562"/>
    </source>
</evidence>
<feature type="domain" description="Nucleoside diphosphate kinase-like" evidence="19">
    <location>
        <begin position="3"/>
        <end position="140"/>
    </location>
</feature>
<dbReference type="SUPFAM" id="SSF54919">
    <property type="entry name" value="Nucleoside diphosphate kinase, NDK"/>
    <property type="match status" value="1"/>
</dbReference>
<evidence type="ECO:0000256" key="7">
    <source>
        <dbReference type="ARBA" id="ARBA00022553"/>
    </source>
</evidence>
<dbReference type="GO" id="GO:0005737">
    <property type="term" value="C:cytoplasm"/>
    <property type="evidence" value="ECO:0007669"/>
    <property type="project" value="UniProtKB-SubCell"/>
</dbReference>
<evidence type="ECO:0000256" key="11">
    <source>
        <dbReference type="ARBA" id="ARBA00022777"/>
    </source>
</evidence>
<comment type="caution">
    <text evidence="20">The sequence shown here is derived from an EMBL/GenBank/DDBJ whole genome shotgun (WGS) entry which is preliminary data.</text>
</comment>
<keyword evidence="9 15" id="KW-0479">Metal-binding</keyword>
<keyword evidence="7 15" id="KW-0597">Phosphoprotein</keyword>
<dbReference type="PRINTS" id="PR01243">
    <property type="entry name" value="NUCDPKINASE"/>
</dbReference>
<dbReference type="GO" id="GO:0006241">
    <property type="term" value="P:CTP biosynthetic process"/>
    <property type="evidence" value="ECO:0007669"/>
    <property type="project" value="UniProtKB-UniRule"/>
</dbReference>
<name>A0A317MRQ7_9GAMM</name>
<gene>
    <name evidence="15" type="primary">ndk</name>
    <name evidence="20" type="ORF">C7443_11248</name>
</gene>
<evidence type="ECO:0000256" key="4">
    <source>
        <dbReference type="ARBA" id="ARBA00012966"/>
    </source>
</evidence>
<evidence type="ECO:0000256" key="14">
    <source>
        <dbReference type="ARBA" id="ARBA00023080"/>
    </source>
</evidence>
<evidence type="ECO:0000256" key="15">
    <source>
        <dbReference type="HAMAP-Rule" id="MF_00451"/>
    </source>
</evidence>
<dbReference type="Gene3D" id="3.30.70.141">
    <property type="entry name" value="Nucleoside diphosphate kinase-like domain"/>
    <property type="match status" value="1"/>
</dbReference>
<feature type="binding site" evidence="15 16">
    <location>
        <position position="59"/>
    </location>
    <ligand>
        <name>ATP</name>
        <dbReference type="ChEBI" id="CHEBI:30616"/>
    </ligand>
</feature>
<feature type="binding site" evidence="15 16">
    <location>
        <position position="11"/>
    </location>
    <ligand>
        <name>ATP</name>
        <dbReference type="ChEBI" id="CHEBI:30616"/>
    </ligand>
</feature>
<keyword evidence="10 15" id="KW-0547">Nucleotide-binding</keyword>
<evidence type="ECO:0000256" key="5">
    <source>
        <dbReference type="ARBA" id="ARBA00017632"/>
    </source>
</evidence>
<evidence type="ECO:0000256" key="18">
    <source>
        <dbReference type="RuleBase" id="RU004013"/>
    </source>
</evidence>
<comment type="subcellular location">
    <subcellularLocation>
        <location evidence="2 15">Cytoplasm</location>
    </subcellularLocation>
</comment>
<evidence type="ECO:0000313" key="21">
    <source>
        <dbReference type="Proteomes" id="UP000246569"/>
    </source>
</evidence>
<dbReference type="PROSITE" id="PS51374">
    <property type="entry name" value="NDPK_LIKE"/>
    <property type="match status" value="1"/>
</dbReference>
<dbReference type="InterPro" id="IPR001564">
    <property type="entry name" value="Nucleoside_diP_kinase"/>
</dbReference>
<comment type="similarity">
    <text evidence="3 15 16 17">Belongs to the NDK family.</text>
</comment>
<dbReference type="EMBL" id="QGTJ01000012">
    <property type="protein sequence ID" value="PWV59050.1"/>
    <property type="molecule type" value="Genomic_DNA"/>
</dbReference>
<evidence type="ECO:0000256" key="2">
    <source>
        <dbReference type="ARBA" id="ARBA00004496"/>
    </source>
</evidence>
<dbReference type="NCBIfam" id="NF001908">
    <property type="entry name" value="PRK00668.1"/>
    <property type="match status" value="1"/>
</dbReference>
<dbReference type="GO" id="GO:0005524">
    <property type="term" value="F:ATP binding"/>
    <property type="evidence" value="ECO:0007669"/>
    <property type="project" value="UniProtKB-UniRule"/>
</dbReference>
<reference evidence="20 21" key="1">
    <citation type="submission" date="2018-05" db="EMBL/GenBank/DDBJ databases">
        <title>Genomic Encyclopedia of Type Strains, Phase IV (KMG-IV): sequencing the most valuable type-strain genomes for metagenomic binning, comparative biology and taxonomic classification.</title>
        <authorList>
            <person name="Goeker M."/>
        </authorList>
    </citation>
    <scope>NUCLEOTIDE SEQUENCE [LARGE SCALE GENOMIC DNA]</scope>
    <source>
        <strain evidence="20 21">DSM 23606</strain>
    </source>
</reference>
<evidence type="ECO:0000256" key="8">
    <source>
        <dbReference type="ARBA" id="ARBA00022679"/>
    </source>
</evidence>
<feature type="binding site" evidence="15 16">
    <location>
        <position position="87"/>
    </location>
    <ligand>
        <name>ATP</name>
        <dbReference type="ChEBI" id="CHEBI:30616"/>
    </ligand>
</feature>
<keyword evidence="8 15" id="KW-0808">Transferase</keyword>
<comment type="catalytic activity">
    <reaction evidence="15">
        <text>a ribonucleoside 5'-diphosphate + ATP = a ribonucleoside 5'-triphosphate + ADP</text>
        <dbReference type="Rhea" id="RHEA:18113"/>
        <dbReference type="ChEBI" id="CHEBI:30616"/>
        <dbReference type="ChEBI" id="CHEBI:57930"/>
        <dbReference type="ChEBI" id="CHEBI:61557"/>
        <dbReference type="ChEBI" id="CHEBI:456216"/>
        <dbReference type="EC" id="2.7.4.6"/>
    </reaction>
</comment>
<comment type="subunit">
    <text evidence="15">Homotetramer.</text>
</comment>
<keyword evidence="21" id="KW-1185">Reference proteome</keyword>
<proteinExistence type="inferred from homology"/>
<dbReference type="GO" id="GO:0004550">
    <property type="term" value="F:nucleoside diphosphate kinase activity"/>
    <property type="evidence" value="ECO:0007669"/>
    <property type="project" value="UniProtKB-UniRule"/>
</dbReference>
<feature type="active site" description="Pros-phosphohistidine intermediate" evidence="15 16">
    <location>
        <position position="117"/>
    </location>
</feature>
<dbReference type="InterPro" id="IPR023005">
    <property type="entry name" value="Nucleoside_diP_kinase_AS"/>
</dbReference>
<keyword evidence="11 15" id="KW-0418">Kinase</keyword>
<feature type="binding site" evidence="15 16">
    <location>
        <position position="114"/>
    </location>
    <ligand>
        <name>ATP</name>
        <dbReference type="ChEBI" id="CHEBI:30616"/>
    </ligand>
</feature>